<evidence type="ECO:0000256" key="6">
    <source>
        <dbReference type="ARBA" id="ARBA00022840"/>
    </source>
</evidence>
<evidence type="ECO:0000313" key="11">
    <source>
        <dbReference type="EMBL" id="MCD1295807.1"/>
    </source>
</evidence>
<accession>A0AAP2REP7</accession>
<comment type="subcellular location">
    <subcellularLocation>
        <location evidence="1">Cell membrane</location>
        <topology evidence="1">Peripheral membrane protein</topology>
    </subcellularLocation>
</comment>
<keyword evidence="8" id="KW-0472">Membrane</keyword>
<comment type="caution">
    <text evidence="11">The sequence shown here is derived from an EMBL/GenBank/DDBJ whole genome shotgun (WGS) entry which is preliminary data.</text>
</comment>
<dbReference type="GO" id="GO:0043190">
    <property type="term" value="C:ATP-binding cassette (ABC) transporter complex"/>
    <property type="evidence" value="ECO:0007669"/>
    <property type="project" value="TreeGrafter"/>
</dbReference>
<feature type="domain" description="ABC transporter" evidence="10">
    <location>
        <begin position="2"/>
        <end position="239"/>
    </location>
</feature>
<evidence type="ECO:0000259" key="10">
    <source>
        <dbReference type="PROSITE" id="PS50893"/>
    </source>
</evidence>
<keyword evidence="6 11" id="KW-0067">ATP-binding</keyword>
<keyword evidence="7" id="KW-1278">Translocase</keyword>
<organism evidence="11 12">
    <name type="scientific">Methanooceanicella nereidis</name>
    <dbReference type="NCBI Taxonomy" id="2052831"/>
    <lineage>
        <taxon>Archaea</taxon>
        <taxon>Methanobacteriati</taxon>
        <taxon>Methanobacteriota</taxon>
        <taxon>Stenosarchaea group</taxon>
        <taxon>Methanomicrobia</taxon>
        <taxon>Methanocellales</taxon>
        <taxon>Methanocellaceae</taxon>
        <taxon>Methanooceanicella</taxon>
    </lineage>
</organism>
<comment type="function">
    <text evidence="9">Probably part of an ABC transporter complex. Responsible for energy coupling to the transport system.</text>
</comment>
<dbReference type="Proteomes" id="UP001320159">
    <property type="component" value="Unassembled WGS sequence"/>
</dbReference>
<reference evidence="11 12" key="1">
    <citation type="submission" date="2017-11" db="EMBL/GenBank/DDBJ databases">
        <title>Isolation and Characterization of Family Methanocellaceae Species from Potential Methane Hydrate Area Offshore Southwestern Taiwan.</title>
        <authorList>
            <person name="Zhang W.-L."/>
            <person name="Chen W.-C."/>
            <person name="Lai M.-C."/>
            <person name="Chen S.-C."/>
        </authorList>
    </citation>
    <scope>NUCLEOTIDE SEQUENCE [LARGE SCALE GENOMIC DNA]</scope>
    <source>
        <strain evidence="11 12">CWC-04</strain>
    </source>
</reference>
<dbReference type="NCBIfam" id="NF010167">
    <property type="entry name" value="PRK13648.1"/>
    <property type="match status" value="2"/>
</dbReference>
<dbReference type="InterPro" id="IPR050095">
    <property type="entry name" value="ECF_ABC_transporter_ATP-bd"/>
</dbReference>
<dbReference type="EMBL" id="PGCK01000011">
    <property type="protein sequence ID" value="MCD1295807.1"/>
    <property type="molecule type" value="Genomic_DNA"/>
</dbReference>
<feature type="domain" description="ABC transporter" evidence="10">
    <location>
        <begin position="289"/>
        <end position="520"/>
    </location>
</feature>
<dbReference type="InterPro" id="IPR015856">
    <property type="entry name" value="ABC_transpr_CbiO/EcfA_su"/>
</dbReference>
<keyword evidence="12" id="KW-1185">Reference proteome</keyword>
<evidence type="ECO:0000256" key="9">
    <source>
        <dbReference type="ARBA" id="ARBA00025157"/>
    </source>
</evidence>
<dbReference type="Pfam" id="PF00005">
    <property type="entry name" value="ABC_tran"/>
    <property type="match status" value="2"/>
</dbReference>
<evidence type="ECO:0000256" key="4">
    <source>
        <dbReference type="ARBA" id="ARBA00022475"/>
    </source>
</evidence>
<gene>
    <name evidence="11" type="ORF">CUJ83_12450</name>
</gene>
<evidence type="ECO:0000256" key="5">
    <source>
        <dbReference type="ARBA" id="ARBA00022741"/>
    </source>
</evidence>
<dbReference type="SMART" id="SM00382">
    <property type="entry name" value="AAA"/>
    <property type="match status" value="2"/>
</dbReference>
<evidence type="ECO:0000256" key="2">
    <source>
        <dbReference type="ARBA" id="ARBA00005417"/>
    </source>
</evidence>
<proteinExistence type="inferred from homology"/>
<dbReference type="CDD" id="cd03225">
    <property type="entry name" value="ABC_cobalt_CbiO_domain1"/>
    <property type="match status" value="2"/>
</dbReference>
<dbReference type="Gene3D" id="3.40.50.300">
    <property type="entry name" value="P-loop containing nucleotide triphosphate hydrolases"/>
    <property type="match status" value="2"/>
</dbReference>
<dbReference type="FunFam" id="3.40.50.300:FF:000224">
    <property type="entry name" value="Energy-coupling factor transporter ATP-binding protein EcfA"/>
    <property type="match status" value="1"/>
</dbReference>
<dbReference type="InterPro" id="IPR017871">
    <property type="entry name" value="ABC_transporter-like_CS"/>
</dbReference>
<evidence type="ECO:0000256" key="1">
    <source>
        <dbReference type="ARBA" id="ARBA00004202"/>
    </source>
</evidence>
<evidence type="ECO:0000256" key="7">
    <source>
        <dbReference type="ARBA" id="ARBA00022967"/>
    </source>
</evidence>
<dbReference type="GO" id="GO:0016887">
    <property type="term" value="F:ATP hydrolysis activity"/>
    <property type="evidence" value="ECO:0007669"/>
    <property type="project" value="InterPro"/>
</dbReference>
<dbReference type="AlphaFoldDB" id="A0AAP2REP7"/>
<dbReference type="PROSITE" id="PS50893">
    <property type="entry name" value="ABC_TRANSPORTER_2"/>
    <property type="match status" value="2"/>
</dbReference>
<evidence type="ECO:0000256" key="3">
    <source>
        <dbReference type="ARBA" id="ARBA00022448"/>
    </source>
</evidence>
<dbReference type="GO" id="GO:0042626">
    <property type="term" value="F:ATPase-coupled transmembrane transporter activity"/>
    <property type="evidence" value="ECO:0007669"/>
    <property type="project" value="TreeGrafter"/>
</dbReference>
<dbReference type="InterPro" id="IPR027417">
    <property type="entry name" value="P-loop_NTPase"/>
</dbReference>
<keyword evidence="5" id="KW-0547">Nucleotide-binding</keyword>
<sequence>MISFKNFTYTYPKGTEPALKNIDLDIEEGEFILVTGSSGAGKTTLCRALFGALHHDIGGDIKGSIQIKGKDVSQYNIGIIGAFMGVVFDDPDSQLFMPLVEDEIKFGLQARNLPSSEKDVIRVLDRVGIAHLIKRAPHELSGGQKQKVAIAAAMANDPEILVFDEPTSQLDPQSTIEIFKILSELRGQGKTIILVEQKLEDIIDKVDKIAVIDHGNLAAFGKPRESLKCEDLYRIMSYPCVSKLSVELRSKEMMLSLDEGKEFLKANNYKLKPSNGRAFVRDDRNTPILSVNDLKFGYNGVDVLKGISFDVMPGEVFAILGHNGCGKTTLLKNIIGLLKPSGKGMVLLDRTDVKDINVEDAAKTVGFLFQNPDNMLFAETVLEEVMFGPDNLGLQNSKERSMKAIEEVGLIDRINEYPRYLSNGEKLRLCIASILAMGPRLIILDEPTTGLDDNECGKLMEVVLKLKSEGVAIIMVTHDMNLVARYTEKVIVLSDGRIFKEGSPSDVLKDNDAMKAASLKSPPIIELSKECGCVYLTVEDFLEAII</sequence>
<dbReference type="InterPro" id="IPR003439">
    <property type="entry name" value="ABC_transporter-like_ATP-bd"/>
</dbReference>
<keyword evidence="4" id="KW-1003">Cell membrane</keyword>
<evidence type="ECO:0000256" key="8">
    <source>
        <dbReference type="ARBA" id="ARBA00023136"/>
    </source>
</evidence>
<dbReference type="GO" id="GO:0005524">
    <property type="term" value="F:ATP binding"/>
    <property type="evidence" value="ECO:0007669"/>
    <property type="project" value="UniProtKB-KW"/>
</dbReference>
<evidence type="ECO:0000313" key="12">
    <source>
        <dbReference type="Proteomes" id="UP001320159"/>
    </source>
</evidence>
<dbReference type="PROSITE" id="PS00211">
    <property type="entry name" value="ABC_TRANSPORTER_1"/>
    <property type="match status" value="1"/>
</dbReference>
<dbReference type="InterPro" id="IPR003593">
    <property type="entry name" value="AAA+_ATPase"/>
</dbReference>
<comment type="similarity">
    <text evidence="2">Belongs to the ABC transporter superfamily.</text>
</comment>
<keyword evidence="3" id="KW-0813">Transport</keyword>
<dbReference type="SUPFAM" id="SSF52540">
    <property type="entry name" value="P-loop containing nucleoside triphosphate hydrolases"/>
    <property type="match status" value="2"/>
</dbReference>
<name>A0AAP2REP7_9EURY</name>
<dbReference type="PANTHER" id="PTHR43553">
    <property type="entry name" value="HEAVY METAL TRANSPORTER"/>
    <property type="match status" value="1"/>
</dbReference>
<dbReference type="PANTHER" id="PTHR43553:SF24">
    <property type="entry name" value="ENERGY-COUPLING FACTOR TRANSPORTER ATP-BINDING PROTEIN ECFA1"/>
    <property type="match status" value="1"/>
</dbReference>
<protein>
    <submittedName>
        <fullName evidence="11">ABC transporter ATP-binding protein</fullName>
    </submittedName>
</protein>